<comment type="caution">
    <text evidence="6">The sequence shown here is derived from an EMBL/GenBank/DDBJ whole genome shotgun (WGS) entry which is preliminary data.</text>
</comment>
<name>A0A438NIX9_EXOME</name>
<dbReference type="Pfam" id="PF10342">
    <property type="entry name" value="Kre9_KNH"/>
    <property type="match status" value="1"/>
</dbReference>
<protein>
    <recommendedName>
        <fullName evidence="5">Yeast cell wall synthesis Kre9/Knh1-like N-terminal domain-containing protein</fullName>
    </recommendedName>
</protein>
<accession>A0A438NIX9</accession>
<evidence type="ECO:0000259" key="5">
    <source>
        <dbReference type="Pfam" id="PF10342"/>
    </source>
</evidence>
<keyword evidence="3" id="KW-1133">Transmembrane helix</keyword>
<evidence type="ECO:0000256" key="3">
    <source>
        <dbReference type="SAM" id="Phobius"/>
    </source>
</evidence>
<dbReference type="AlphaFoldDB" id="A0A438NIX9"/>
<dbReference type="InterPro" id="IPR018466">
    <property type="entry name" value="Kre9/Knh1-like_N"/>
</dbReference>
<evidence type="ECO:0000313" key="7">
    <source>
        <dbReference type="Proteomes" id="UP000288859"/>
    </source>
</evidence>
<dbReference type="EMBL" id="NAJM01000001">
    <property type="protein sequence ID" value="RVX75694.1"/>
    <property type="molecule type" value="Genomic_DNA"/>
</dbReference>
<feature type="signal peptide" evidence="4">
    <location>
        <begin position="1"/>
        <end position="23"/>
    </location>
</feature>
<sequence>MPTTTLYIASVLLLLFSATTVSALKIISPTSGSNIDPTQPLNIVWSVENFDPALVEIRFSNAEPNAVTSDLTLATGVSTFSGSYTVPENTIQNFGTGYQLLIIGNGATIASSTGLTLGASSNQVSTDANGQLTLLTSTSTDNVPATTAGSAVSEGISSGVVDTVTTLTGTVTVSQASTTLVVSGTSQSGSSTGSVHSATNSGSSSASATSAQSTNVATRSSLFGGEVFLTAAGVLTGLIALLA</sequence>
<feature type="region of interest" description="Disordered" evidence="2">
    <location>
        <begin position="185"/>
        <end position="211"/>
    </location>
</feature>
<dbReference type="VEuPathDB" id="FungiDB:PV10_01901"/>
<proteinExistence type="predicted"/>
<feature type="chain" id="PRO_5018977220" description="Yeast cell wall synthesis Kre9/Knh1-like N-terminal domain-containing protein" evidence="4">
    <location>
        <begin position="24"/>
        <end position="243"/>
    </location>
</feature>
<keyword evidence="3" id="KW-0812">Transmembrane</keyword>
<keyword evidence="1 4" id="KW-0732">Signal</keyword>
<dbReference type="OrthoDB" id="4161289at2759"/>
<evidence type="ECO:0000313" key="6">
    <source>
        <dbReference type="EMBL" id="RVX75694.1"/>
    </source>
</evidence>
<evidence type="ECO:0000256" key="1">
    <source>
        <dbReference type="ARBA" id="ARBA00022729"/>
    </source>
</evidence>
<keyword evidence="3" id="KW-0472">Membrane</keyword>
<organism evidence="6 7">
    <name type="scientific">Exophiala mesophila</name>
    <name type="common">Black yeast-like fungus</name>
    <dbReference type="NCBI Taxonomy" id="212818"/>
    <lineage>
        <taxon>Eukaryota</taxon>
        <taxon>Fungi</taxon>
        <taxon>Dikarya</taxon>
        <taxon>Ascomycota</taxon>
        <taxon>Pezizomycotina</taxon>
        <taxon>Eurotiomycetes</taxon>
        <taxon>Chaetothyriomycetidae</taxon>
        <taxon>Chaetothyriales</taxon>
        <taxon>Herpotrichiellaceae</taxon>
        <taxon>Exophiala</taxon>
    </lineage>
</organism>
<evidence type="ECO:0000256" key="2">
    <source>
        <dbReference type="SAM" id="MobiDB-lite"/>
    </source>
</evidence>
<dbReference type="Proteomes" id="UP000288859">
    <property type="component" value="Unassembled WGS sequence"/>
</dbReference>
<gene>
    <name evidence="6" type="ORF">B0A52_00050</name>
</gene>
<evidence type="ECO:0000256" key="4">
    <source>
        <dbReference type="SAM" id="SignalP"/>
    </source>
</evidence>
<reference evidence="6 7" key="1">
    <citation type="submission" date="2017-03" db="EMBL/GenBank/DDBJ databases">
        <title>Genomes of endolithic fungi from Antarctica.</title>
        <authorList>
            <person name="Coleine C."/>
            <person name="Masonjones S."/>
            <person name="Stajich J.E."/>
        </authorList>
    </citation>
    <scope>NUCLEOTIDE SEQUENCE [LARGE SCALE GENOMIC DNA]</scope>
    <source>
        <strain evidence="6 7">CCFEE 6314</strain>
    </source>
</reference>
<feature type="domain" description="Yeast cell wall synthesis Kre9/Knh1-like N-terminal" evidence="5">
    <location>
        <begin position="28"/>
        <end position="110"/>
    </location>
</feature>
<feature type="transmembrane region" description="Helical" evidence="3">
    <location>
        <begin position="222"/>
        <end position="242"/>
    </location>
</feature>